<feature type="signal peptide" evidence="8">
    <location>
        <begin position="1"/>
        <end position="35"/>
    </location>
</feature>
<evidence type="ECO:0000256" key="5">
    <source>
        <dbReference type="ARBA" id="ARBA00023295"/>
    </source>
</evidence>
<dbReference type="EMBL" id="JAYMYQ010000009">
    <property type="protein sequence ID" value="KAK7312238.1"/>
    <property type="molecule type" value="Genomic_DNA"/>
</dbReference>
<evidence type="ECO:0000256" key="2">
    <source>
        <dbReference type="ARBA" id="ARBA00022737"/>
    </source>
</evidence>
<protein>
    <recommendedName>
        <fullName evidence="9">GH10 domain-containing protein</fullName>
    </recommendedName>
</protein>
<proteinExistence type="inferred from homology"/>
<evidence type="ECO:0000256" key="3">
    <source>
        <dbReference type="ARBA" id="ARBA00022801"/>
    </source>
</evidence>
<feature type="chain" id="PRO_5042932092" description="GH10 domain-containing protein" evidence="8">
    <location>
        <begin position="36"/>
        <end position="592"/>
    </location>
</feature>
<sequence length="592" mass="67006">MLSTTLLIGVALMVGYKNMSLTFLLCLILFPGFEAEALSYDYSASIECLAQPQKAQYNGGIIQNPELNDGLNGWTAFGDPKIELRESLGNKYVVAHSRNQAWDTVSQKIYLHKDMHYTLSAWIQVSEGNVPVTAFLKTTRGFKFAGVIFAESNCWSMLKGGLTDDTSGPAELYFESNNTSVEIWIDSVSLQPFTEKQWRSHHHQSIEKVRKRKVLVKTVDEEGNPIRNASISFIQKKSNFPFGSAISSDILSNTLYQNWFTSRFTVTTFANEMKWYSNENTPGKEDYSVADAMLKFAKQHNIAVRGHNIFWDDPKYQPRWVSSLSPDQLNSAVERRVTSIVSRYRGQVIGWDVNNENLHFSFFESKLGSNFSARMFNEAHKIDGQTTLFLNEYNTIEDNRDGSSSPAKYIQKIKEIQSYPGNKELPIGIGLESHFPSGNLNLPYMRASLDQLGATGLPIWITELDVASQPTQTQNFELVLREAHAHPKVQGIVMWTAWSPQGCYRICLVDNNFKNLPAGDVVDKLLSEWGLKKQLSVNSDQNGFVEASLFHGDYKMEANHPLKKNYTLTQHVHVTPKDESKKTTQFIQLSLK</sequence>
<dbReference type="InterPro" id="IPR017853">
    <property type="entry name" value="GH"/>
</dbReference>
<dbReference type="Gene3D" id="2.60.120.260">
    <property type="entry name" value="Galactose-binding domain-like"/>
    <property type="match status" value="1"/>
</dbReference>
<evidence type="ECO:0000256" key="6">
    <source>
        <dbReference type="ARBA" id="ARBA00023326"/>
    </source>
</evidence>
<dbReference type="Proteomes" id="UP001367508">
    <property type="component" value="Unassembled WGS sequence"/>
</dbReference>
<keyword evidence="8" id="KW-0732">Signal</keyword>
<keyword evidence="5" id="KW-0326">Glycosidase</keyword>
<evidence type="ECO:0000313" key="11">
    <source>
        <dbReference type="Proteomes" id="UP001367508"/>
    </source>
</evidence>
<dbReference type="GO" id="GO:0031176">
    <property type="term" value="F:endo-1,4-beta-xylanase activity"/>
    <property type="evidence" value="ECO:0007669"/>
    <property type="project" value="UniProtKB-ARBA"/>
</dbReference>
<evidence type="ECO:0000256" key="8">
    <source>
        <dbReference type="SAM" id="SignalP"/>
    </source>
</evidence>
<comment type="caution">
    <text evidence="10">The sequence shown here is derived from an EMBL/GenBank/DDBJ whole genome shotgun (WGS) entry which is preliminary data.</text>
</comment>
<keyword evidence="6" id="KW-0624">Polysaccharide degradation</keyword>
<accession>A0AAN9K9I9</accession>
<dbReference type="Gene3D" id="3.20.20.80">
    <property type="entry name" value="Glycosidases"/>
    <property type="match status" value="1"/>
</dbReference>
<evidence type="ECO:0000313" key="10">
    <source>
        <dbReference type="EMBL" id="KAK7312238.1"/>
    </source>
</evidence>
<evidence type="ECO:0000256" key="4">
    <source>
        <dbReference type="ARBA" id="ARBA00023277"/>
    </source>
</evidence>
<reference evidence="10 11" key="1">
    <citation type="submission" date="2024-01" db="EMBL/GenBank/DDBJ databases">
        <title>The genomes of 5 underutilized Papilionoideae crops provide insights into root nodulation and disease resistanc.</title>
        <authorList>
            <person name="Jiang F."/>
        </authorList>
    </citation>
    <scope>NUCLEOTIDE SEQUENCE [LARGE SCALE GENOMIC DNA]</scope>
    <source>
        <strain evidence="10">LVBAO_FW01</strain>
        <tissue evidence="10">Leaves</tissue>
    </source>
</reference>
<dbReference type="PROSITE" id="PS51760">
    <property type="entry name" value="GH10_2"/>
    <property type="match status" value="1"/>
</dbReference>
<evidence type="ECO:0000259" key="9">
    <source>
        <dbReference type="PROSITE" id="PS51760"/>
    </source>
</evidence>
<dbReference type="AlphaFoldDB" id="A0AAN9K9I9"/>
<dbReference type="GO" id="GO:0000272">
    <property type="term" value="P:polysaccharide catabolic process"/>
    <property type="evidence" value="ECO:0007669"/>
    <property type="project" value="UniProtKB-KW"/>
</dbReference>
<feature type="active site" description="Nucleophile" evidence="7">
    <location>
        <position position="463"/>
    </location>
</feature>
<dbReference type="InterPro" id="IPR001000">
    <property type="entry name" value="GH10_dom"/>
</dbReference>
<dbReference type="InterPro" id="IPR003305">
    <property type="entry name" value="CenC_carb-bd"/>
</dbReference>
<keyword evidence="11" id="KW-1185">Reference proteome</keyword>
<dbReference type="SMART" id="SM00633">
    <property type="entry name" value="Glyco_10"/>
    <property type="match status" value="1"/>
</dbReference>
<dbReference type="PANTHER" id="PTHR31490">
    <property type="entry name" value="GLYCOSYL HYDROLASE"/>
    <property type="match status" value="1"/>
</dbReference>
<dbReference type="SUPFAM" id="SSF51445">
    <property type="entry name" value="(Trans)glycosidases"/>
    <property type="match status" value="1"/>
</dbReference>
<keyword evidence="2" id="KW-0677">Repeat</keyword>
<dbReference type="InterPro" id="IPR031158">
    <property type="entry name" value="GH10_AS"/>
</dbReference>
<dbReference type="Pfam" id="PF02018">
    <property type="entry name" value="CBM_4_9"/>
    <property type="match status" value="1"/>
</dbReference>
<dbReference type="InterPro" id="IPR044846">
    <property type="entry name" value="GH10"/>
</dbReference>
<keyword evidence="4" id="KW-0119">Carbohydrate metabolism</keyword>
<feature type="domain" description="GH10" evidence="9">
    <location>
        <begin position="228"/>
        <end position="525"/>
    </location>
</feature>
<evidence type="ECO:0000256" key="7">
    <source>
        <dbReference type="PROSITE-ProRule" id="PRU10061"/>
    </source>
</evidence>
<name>A0AAN9K9I9_CANGL</name>
<dbReference type="Pfam" id="PF00331">
    <property type="entry name" value="Glyco_hydro_10"/>
    <property type="match status" value="1"/>
</dbReference>
<dbReference type="PROSITE" id="PS00591">
    <property type="entry name" value="GH10_1"/>
    <property type="match status" value="1"/>
</dbReference>
<gene>
    <name evidence="10" type="ORF">VNO77_35967</name>
</gene>
<dbReference type="InterPro" id="IPR008979">
    <property type="entry name" value="Galactose-bd-like_sf"/>
</dbReference>
<dbReference type="PANTHER" id="PTHR31490:SF2">
    <property type="entry name" value="GLYCOSYL HYDROLASE FAMILY 10 PROTEIN"/>
    <property type="match status" value="1"/>
</dbReference>
<organism evidence="10 11">
    <name type="scientific">Canavalia gladiata</name>
    <name type="common">Sword bean</name>
    <name type="synonym">Dolichos gladiatus</name>
    <dbReference type="NCBI Taxonomy" id="3824"/>
    <lineage>
        <taxon>Eukaryota</taxon>
        <taxon>Viridiplantae</taxon>
        <taxon>Streptophyta</taxon>
        <taxon>Embryophyta</taxon>
        <taxon>Tracheophyta</taxon>
        <taxon>Spermatophyta</taxon>
        <taxon>Magnoliopsida</taxon>
        <taxon>eudicotyledons</taxon>
        <taxon>Gunneridae</taxon>
        <taxon>Pentapetalae</taxon>
        <taxon>rosids</taxon>
        <taxon>fabids</taxon>
        <taxon>Fabales</taxon>
        <taxon>Fabaceae</taxon>
        <taxon>Papilionoideae</taxon>
        <taxon>50 kb inversion clade</taxon>
        <taxon>NPAAA clade</taxon>
        <taxon>indigoferoid/millettioid clade</taxon>
        <taxon>Phaseoleae</taxon>
        <taxon>Canavalia</taxon>
    </lineage>
</organism>
<comment type="similarity">
    <text evidence="1">Belongs to the glycosyl hydrolase 10 (cellulase F) family.</text>
</comment>
<keyword evidence="3" id="KW-0378">Hydrolase</keyword>
<evidence type="ECO:0000256" key="1">
    <source>
        <dbReference type="ARBA" id="ARBA00007495"/>
    </source>
</evidence>
<dbReference type="SUPFAM" id="SSF49785">
    <property type="entry name" value="Galactose-binding domain-like"/>
    <property type="match status" value="1"/>
</dbReference>